<dbReference type="Gene3D" id="3.40.1190.20">
    <property type="match status" value="1"/>
</dbReference>
<dbReference type="PANTHER" id="PTHR43085">
    <property type="entry name" value="HEXOKINASE FAMILY MEMBER"/>
    <property type="match status" value="1"/>
</dbReference>
<evidence type="ECO:0000256" key="2">
    <source>
        <dbReference type="ARBA" id="ARBA00022679"/>
    </source>
</evidence>
<dbReference type="EMBL" id="CP003495">
    <property type="protein sequence ID" value="AFY28160.1"/>
    <property type="molecule type" value="Genomic_DNA"/>
</dbReference>
<reference evidence="8" key="1">
    <citation type="journal article" date="2013" name="Proc. Natl. Acad. Sci. U.S.A.">
        <title>Improving the coverage of the cyanobacterial phylum using diversity-driven genome sequencing.</title>
        <authorList>
            <person name="Shih P.M."/>
            <person name="Wu D."/>
            <person name="Latifi A."/>
            <person name="Axen S.D."/>
            <person name="Fewer D.P."/>
            <person name="Talla E."/>
            <person name="Calteau A."/>
            <person name="Cai F."/>
            <person name="Tandeau de Marsac N."/>
            <person name="Rippka R."/>
            <person name="Herdman M."/>
            <person name="Sivonen K."/>
            <person name="Coursin T."/>
            <person name="Laurent T."/>
            <person name="Goodwin L."/>
            <person name="Nolan M."/>
            <person name="Davenport K.W."/>
            <person name="Han C.S."/>
            <person name="Rubin E.M."/>
            <person name="Eisen J.A."/>
            <person name="Woyke T."/>
            <person name="Gugger M."/>
            <person name="Kerfeld C.A."/>
        </authorList>
    </citation>
    <scope>NUCLEOTIDE SEQUENCE [LARGE SCALE GENOMIC DNA]</scope>
    <source>
        <strain evidence="8">ATCC 27147 / PCC 6307</strain>
    </source>
</reference>
<dbReference type="AlphaFoldDB" id="K9P4X7"/>
<dbReference type="eggNOG" id="COG0524">
    <property type="taxonomic scope" value="Bacteria"/>
</dbReference>
<comment type="similarity">
    <text evidence="1">Belongs to the carbohydrate kinase PfkB family.</text>
</comment>
<dbReference type="InterPro" id="IPR050306">
    <property type="entry name" value="PfkB_Carbo_kinase"/>
</dbReference>
<proteinExistence type="inferred from homology"/>
<evidence type="ECO:0000259" key="6">
    <source>
        <dbReference type="Pfam" id="PF00294"/>
    </source>
</evidence>
<evidence type="ECO:0000313" key="8">
    <source>
        <dbReference type="Proteomes" id="UP000010388"/>
    </source>
</evidence>
<sequence length="310" mass="32736">MPSGSWSDRMQAPCPITVFGEVLLDCFPDATEVLGGAPFNVAWHLRGFGQSPRLVSRVGRDARGERIRSAMGDWGLDGSALQTDPIHATGRVSVTLVNGEPTYEIVSGCAYDFIEPPKPGMVPASGILYHGTLAVRHPPSAAALASLKSRHQGSIVLDVNLRPPWWSLETVLPLVDAAHHVKLNAAELALLTPDASPEDDRHALAASMHPFAERHRLETLVVTRGALGALLWRGGEIVSVPAAAAVPVVDTVGAGDGFAAVLLLGLSQQWPWAETLARAGDFAAALVSQRGATIDDPSVYGQFLTSWGGG</sequence>
<dbReference type="GO" id="GO:0005524">
    <property type="term" value="F:ATP binding"/>
    <property type="evidence" value="ECO:0007669"/>
    <property type="project" value="UniProtKB-KW"/>
</dbReference>
<dbReference type="SUPFAM" id="SSF53613">
    <property type="entry name" value="Ribokinase-like"/>
    <property type="match status" value="1"/>
</dbReference>
<keyword evidence="2" id="KW-0808">Transferase</keyword>
<keyword evidence="5" id="KW-0067">ATP-binding</keyword>
<dbReference type="Pfam" id="PF00294">
    <property type="entry name" value="PfkB"/>
    <property type="match status" value="1"/>
</dbReference>
<evidence type="ECO:0000256" key="3">
    <source>
        <dbReference type="ARBA" id="ARBA00022741"/>
    </source>
</evidence>
<organism evidence="7 8">
    <name type="scientific">Cyanobium gracile (strain ATCC 27147 / PCC 6307)</name>
    <dbReference type="NCBI Taxonomy" id="292564"/>
    <lineage>
        <taxon>Bacteria</taxon>
        <taxon>Bacillati</taxon>
        <taxon>Cyanobacteriota</taxon>
        <taxon>Cyanophyceae</taxon>
        <taxon>Synechococcales</taxon>
        <taxon>Prochlorococcaceae</taxon>
        <taxon>Cyanobium</taxon>
    </lineage>
</organism>
<dbReference type="InterPro" id="IPR011611">
    <property type="entry name" value="PfkB_dom"/>
</dbReference>
<gene>
    <name evidence="7" type="ordered locus">Cyagr_0978</name>
</gene>
<evidence type="ECO:0000313" key="7">
    <source>
        <dbReference type="EMBL" id="AFY28160.1"/>
    </source>
</evidence>
<keyword evidence="4 7" id="KW-0418">Kinase</keyword>
<feature type="domain" description="Carbohydrate kinase PfkB" evidence="6">
    <location>
        <begin position="30"/>
        <end position="297"/>
    </location>
</feature>
<dbReference type="InterPro" id="IPR029056">
    <property type="entry name" value="Ribokinase-like"/>
</dbReference>
<dbReference type="GO" id="GO:0016301">
    <property type="term" value="F:kinase activity"/>
    <property type="evidence" value="ECO:0007669"/>
    <property type="project" value="UniProtKB-KW"/>
</dbReference>
<dbReference type="PATRIC" id="fig|292564.3.peg.931"/>
<evidence type="ECO:0000256" key="5">
    <source>
        <dbReference type="ARBA" id="ARBA00022840"/>
    </source>
</evidence>
<protein>
    <submittedName>
        <fullName evidence="7">Sugar kinase, ribokinase</fullName>
    </submittedName>
</protein>
<dbReference type="HOGENOM" id="CLU_027634_6_3_3"/>
<accession>K9P4X7</accession>
<name>K9P4X7_CYAGP</name>
<dbReference type="CDD" id="cd01167">
    <property type="entry name" value="bac_FRK"/>
    <property type="match status" value="1"/>
</dbReference>
<keyword evidence="3" id="KW-0547">Nucleotide-binding</keyword>
<evidence type="ECO:0000256" key="1">
    <source>
        <dbReference type="ARBA" id="ARBA00010688"/>
    </source>
</evidence>
<dbReference type="KEGG" id="cgc:Cyagr_0978"/>
<dbReference type="STRING" id="292564.Cyagr_0978"/>
<dbReference type="PANTHER" id="PTHR43085:SF1">
    <property type="entry name" value="PSEUDOURIDINE KINASE-RELATED"/>
    <property type="match status" value="1"/>
</dbReference>
<evidence type="ECO:0000256" key="4">
    <source>
        <dbReference type="ARBA" id="ARBA00022777"/>
    </source>
</evidence>
<dbReference type="Proteomes" id="UP000010388">
    <property type="component" value="Chromosome"/>
</dbReference>